<sequence length="227" mass="25192">MPPDRQGSRKYLQSTVGDDIDCSVSNHDRIAHDVEMSTRGERYNELPGTVLSLRDGWEWTCQSGAVVSGLLAAVAGQFLGFVRSSTITPDVSYEARCFLLTMCYAALLFNISATIGSFILMDNLGEMGFRASCKASELDEVTDMGLGTFMTSQDGLLIKFGASPEWNWMLYHWLSSFYLGIICLVIAVLSYVLVQDALVVKVITSFIVGLTVLPSMYFIFVRPFIHY</sequence>
<feature type="transmembrane region" description="Helical" evidence="1">
    <location>
        <begin position="170"/>
        <end position="194"/>
    </location>
</feature>
<accession>A0A409XTF1</accession>
<comment type="caution">
    <text evidence="2">The sequence shown here is derived from an EMBL/GenBank/DDBJ whole genome shotgun (WGS) entry which is preliminary data.</text>
</comment>
<evidence type="ECO:0000313" key="2">
    <source>
        <dbReference type="EMBL" id="PPQ93956.1"/>
    </source>
</evidence>
<keyword evidence="1" id="KW-1133">Transmembrane helix</keyword>
<gene>
    <name evidence="2" type="ORF">CVT25_014867</name>
</gene>
<evidence type="ECO:0000313" key="3">
    <source>
        <dbReference type="Proteomes" id="UP000283269"/>
    </source>
</evidence>
<feature type="transmembrane region" description="Helical" evidence="1">
    <location>
        <begin position="206"/>
        <end position="225"/>
    </location>
</feature>
<dbReference type="Proteomes" id="UP000283269">
    <property type="component" value="Unassembled WGS sequence"/>
</dbReference>
<organism evidence="2 3">
    <name type="scientific">Psilocybe cyanescens</name>
    <dbReference type="NCBI Taxonomy" id="93625"/>
    <lineage>
        <taxon>Eukaryota</taxon>
        <taxon>Fungi</taxon>
        <taxon>Dikarya</taxon>
        <taxon>Basidiomycota</taxon>
        <taxon>Agaricomycotina</taxon>
        <taxon>Agaricomycetes</taxon>
        <taxon>Agaricomycetidae</taxon>
        <taxon>Agaricales</taxon>
        <taxon>Agaricineae</taxon>
        <taxon>Strophariaceae</taxon>
        <taxon>Psilocybe</taxon>
    </lineage>
</organism>
<protein>
    <submittedName>
        <fullName evidence="2">Uncharacterized protein</fullName>
    </submittedName>
</protein>
<name>A0A409XTF1_PSICY</name>
<reference evidence="2 3" key="1">
    <citation type="journal article" date="2018" name="Evol. Lett.">
        <title>Horizontal gene cluster transfer increased hallucinogenic mushroom diversity.</title>
        <authorList>
            <person name="Reynolds H.T."/>
            <person name="Vijayakumar V."/>
            <person name="Gluck-Thaler E."/>
            <person name="Korotkin H.B."/>
            <person name="Matheny P.B."/>
            <person name="Slot J.C."/>
        </authorList>
    </citation>
    <scope>NUCLEOTIDE SEQUENCE [LARGE SCALE GENOMIC DNA]</scope>
    <source>
        <strain evidence="2 3">2631</strain>
    </source>
</reference>
<evidence type="ECO:0000256" key="1">
    <source>
        <dbReference type="SAM" id="Phobius"/>
    </source>
</evidence>
<dbReference type="InParanoid" id="A0A409XTF1"/>
<dbReference type="AlphaFoldDB" id="A0A409XTF1"/>
<feature type="transmembrane region" description="Helical" evidence="1">
    <location>
        <begin position="97"/>
        <end position="120"/>
    </location>
</feature>
<dbReference type="EMBL" id="NHYD01000533">
    <property type="protein sequence ID" value="PPQ93956.1"/>
    <property type="molecule type" value="Genomic_DNA"/>
</dbReference>
<dbReference type="OrthoDB" id="3225366at2759"/>
<keyword evidence="1" id="KW-0812">Transmembrane</keyword>
<proteinExistence type="predicted"/>
<keyword evidence="3" id="KW-1185">Reference proteome</keyword>
<keyword evidence="1" id="KW-0472">Membrane</keyword>